<evidence type="ECO:0000256" key="1">
    <source>
        <dbReference type="SAM" id="MobiDB-lite"/>
    </source>
</evidence>
<feature type="chain" id="PRO_5046243884" description="DUF3035 domain-containing protein" evidence="2">
    <location>
        <begin position="24"/>
        <end position="115"/>
    </location>
</feature>
<gene>
    <name evidence="3" type="ORF">ACFSDX_14300</name>
</gene>
<keyword evidence="4" id="KW-1185">Reference proteome</keyword>
<feature type="compositionally biased region" description="Basic and acidic residues" evidence="1">
    <location>
        <begin position="45"/>
        <end position="62"/>
    </location>
</feature>
<evidence type="ECO:0008006" key="5">
    <source>
        <dbReference type="Google" id="ProtNLM"/>
    </source>
</evidence>
<evidence type="ECO:0000313" key="4">
    <source>
        <dbReference type="Proteomes" id="UP001597197"/>
    </source>
</evidence>
<protein>
    <recommendedName>
        <fullName evidence="5">DUF3035 domain-containing protein</fullName>
    </recommendedName>
</protein>
<dbReference type="Proteomes" id="UP001597197">
    <property type="component" value="Unassembled WGS sequence"/>
</dbReference>
<dbReference type="PROSITE" id="PS51257">
    <property type="entry name" value="PROKAR_LIPOPROTEIN"/>
    <property type="match status" value="1"/>
</dbReference>
<evidence type="ECO:0000256" key="2">
    <source>
        <dbReference type="SAM" id="SignalP"/>
    </source>
</evidence>
<evidence type="ECO:0000313" key="3">
    <source>
        <dbReference type="EMBL" id="MFD1873614.1"/>
    </source>
</evidence>
<keyword evidence="2" id="KW-0732">Signal</keyword>
<dbReference type="EMBL" id="JBHUFD010000005">
    <property type="protein sequence ID" value="MFD1873614.1"/>
    <property type="molecule type" value="Genomic_DNA"/>
</dbReference>
<dbReference type="RefSeq" id="WP_382314654.1">
    <property type="nucleotide sequence ID" value="NZ_JBHUFD010000005.1"/>
</dbReference>
<reference evidence="4" key="1">
    <citation type="journal article" date="2019" name="Int. J. Syst. Evol. Microbiol.">
        <title>The Global Catalogue of Microorganisms (GCM) 10K type strain sequencing project: providing services to taxonomists for standard genome sequencing and annotation.</title>
        <authorList>
            <consortium name="The Broad Institute Genomics Platform"/>
            <consortium name="The Broad Institute Genome Sequencing Center for Infectious Disease"/>
            <person name="Wu L."/>
            <person name="Ma J."/>
        </authorList>
    </citation>
    <scope>NUCLEOTIDE SEQUENCE [LARGE SCALE GENOMIC DNA]</scope>
    <source>
        <strain evidence="4">CGMCC 1.15795</strain>
    </source>
</reference>
<comment type="caution">
    <text evidence="3">The sequence shown here is derived from an EMBL/GenBank/DDBJ whole genome shotgun (WGS) entry which is preliminary data.</text>
</comment>
<organism evidence="3 4">
    <name type="scientific">Hymenobacter bucti</name>
    <dbReference type="NCBI Taxonomy" id="1844114"/>
    <lineage>
        <taxon>Bacteria</taxon>
        <taxon>Pseudomonadati</taxon>
        <taxon>Bacteroidota</taxon>
        <taxon>Cytophagia</taxon>
        <taxon>Cytophagales</taxon>
        <taxon>Hymenobacteraceae</taxon>
        <taxon>Hymenobacter</taxon>
    </lineage>
</organism>
<accession>A0ABW4QVK5</accession>
<feature type="compositionally biased region" description="Basic and acidic residues" evidence="1">
    <location>
        <begin position="90"/>
        <end position="99"/>
    </location>
</feature>
<sequence length="115" mass="12133">MKKPLLLLAPAALLFFASCSSEPSDWRPEQKVSLDTVPPGTRISENFDKTDDAAPGDKHDAIGEPASKVLQGNLTRRAAPTAGAVMSADTKPENAEKSVKSGTSSQTESNVKHGE</sequence>
<feature type="region of interest" description="Disordered" evidence="1">
    <location>
        <begin position="21"/>
        <end position="115"/>
    </location>
</feature>
<name>A0ABW4QVK5_9BACT</name>
<feature type="signal peptide" evidence="2">
    <location>
        <begin position="1"/>
        <end position="23"/>
    </location>
</feature>
<proteinExistence type="predicted"/>
<feature type="compositionally biased region" description="Polar residues" evidence="1">
    <location>
        <begin position="100"/>
        <end position="109"/>
    </location>
</feature>